<dbReference type="VEuPathDB" id="FungiDB:BO70DRAFT_351296"/>
<sequence>MSGQPLPIVIPQQRPGSKGRGFIAAYAPSLESSGIDQWTFLQFLHDTNTALQGNKWLLGVSVVSGVASFSPEVISMAVATAIQVAATAANKAHIKYKTNATIDRYNEELFGPAGLYCMIMKYDPQDQEDRRLRSAESPVKQLGAFASRFQDSRTSSLRGSLSTLKSLSSRGSESSQPSRNPLIKLGSKFQDPVSGQVQGSSSLPAEVAPLIYIDDRREFKEMLRQATTVESVPVGDEAAKRKKSKPMVAKAAIDDYLDRRARARYTTENEGDILNVPLTRGFENRYLDPNHPAVNGGLVGFLSGGHIQRDKGFMVRSALRQVEKDENEIRDRYYRELDDIERQNLPEHEIERQRQECDRRYARPLQEYQGKRRALEQGERSIKKDILYLTIVNRPSDAELAAASERLSRGDYAGVNPVVGADM</sequence>
<comment type="caution">
    <text evidence="2">The sequence shown here is derived from an EMBL/GenBank/DDBJ whole genome shotgun (WGS) entry which is preliminary data.</text>
</comment>
<proteinExistence type="predicted"/>
<dbReference type="STRING" id="1448321.A0A317WLY8"/>
<organism evidence="2 3">
    <name type="scientific">Aspergillus heteromorphus CBS 117.55</name>
    <dbReference type="NCBI Taxonomy" id="1448321"/>
    <lineage>
        <taxon>Eukaryota</taxon>
        <taxon>Fungi</taxon>
        <taxon>Dikarya</taxon>
        <taxon>Ascomycota</taxon>
        <taxon>Pezizomycotina</taxon>
        <taxon>Eurotiomycetes</taxon>
        <taxon>Eurotiomycetidae</taxon>
        <taxon>Eurotiales</taxon>
        <taxon>Aspergillaceae</taxon>
        <taxon>Aspergillus</taxon>
        <taxon>Aspergillus subgen. Circumdati</taxon>
    </lineage>
</organism>
<evidence type="ECO:0000256" key="1">
    <source>
        <dbReference type="SAM" id="MobiDB-lite"/>
    </source>
</evidence>
<feature type="compositionally biased region" description="Low complexity" evidence="1">
    <location>
        <begin position="156"/>
        <end position="179"/>
    </location>
</feature>
<gene>
    <name evidence="2" type="ORF">BO70DRAFT_351296</name>
</gene>
<evidence type="ECO:0000313" key="3">
    <source>
        <dbReference type="Proteomes" id="UP000247233"/>
    </source>
</evidence>
<keyword evidence="3" id="KW-1185">Reference proteome</keyword>
<dbReference type="PANTHER" id="PTHR38887:SF1">
    <property type="entry name" value="RAS MODIFICATION PROTEIN ERF4"/>
    <property type="match status" value="1"/>
</dbReference>
<dbReference type="InterPro" id="IPR053221">
    <property type="entry name" value="Burnettramic_acid_biosynth"/>
</dbReference>
<reference evidence="2 3" key="1">
    <citation type="submission" date="2016-12" db="EMBL/GenBank/DDBJ databases">
        <title>The genomes of Aspergillus section Nigri reveals drivers in fungal speciation.</title>
        <authorList>
            <consortium name="DOE Joint Genome Institute"/>
            <person name="Vesth T.C."/>
            <person name="Nybo J."/>
            <person name="Theobald S."/>
            <person name="Brandl J."/>
            <person name="Frisvad J.C."/>
            <person name="Nielsen K.F."/>
            <person name="Lyhne E.K."/>
            <person name="Kogle M.E."/>
            <person name="Kuo A."/>
            <person name="Riley R."/>
            <person name="Clum A."/>
            <person name="Nolan M."/>
            <person name="Lipzen A."/>
            <person name="Salamov A."/>
            <person name="Henrissat B."/>
            <person name="Wiebenga A."/>
            <person name="De Vries R.P."/>
            <person name="Grigoriev I.V."/>
            <person name="Mortensen U.H."/>
            <person name="Andersen M.R."/>
            <person name="Baker S.E."/>
        </authorList>
    </citation>
    <scope>NUCLEOTIDE SEQUENCE [LARGE SCALE GENOMIC DNA]</scope>
    <source>
        <strain evidence="2 3">CBS 117.55</strain>
    </source>
</reference>
<name>A0A317WLY8_9EURO</name>
<evidence type="ECO:0000313" key="2">
    <source>
        <dbReference type="EMBL" id="PWY86701.1"/>
    </source>
</evidence>
<dbReference type="PANTHER" id="PTHR38887">
    <property type="entry name" value="CHROMOSOME 21, WHOLE GENOME SHOTGUN SEQUENCE"/>
    <property type="match status" value="1"/>
</dbReference>
<dbReference type="OrthoDB" id="3433125at2759"/>
<dbReference type="AlphaFoldDB" id="A0A317WLY8"/>
<dbReference type="EMBL" id="MSFL01000007">
    <property type="protein sequence ID" value="PWY86701.1"/>
    <property type="molecule type" value="Genomic_DNA"/>
</dbReference>
<dbReference type="RefSeq" id="XP_025400933.1">
    <property type="nucleotide sequence ID" value="XM_025541736.1"/>
</dbReference>
<dbReference type="Proteomes" id="UP000247233">
    <property type="component" value="Unassembled WGS sequence"/>
</dbReference>
<feature type="region of interest" description="Disordered" evidence="1">
    <location>
        <begin position="156"/>
        <end position="200"/>
    </location>
</feature>
<dbReference type="GeneID" id="37063973"/>
<protein>
    <submittedName>
        <fullName evidence="2">Uncharacterized protein</fullName>
    </submittedName>
</protein>
<accession>A0A317WLY8</accession>